<reference evidence="3 4" key="1">
    <citation type="submission" date="2014-01" db="EMBL/GenBank/DDBJ databases">
        <title>Plasmidome dynamics in the species complex Clostridium novyi sensu lato converts strains of independent lineages into distinctly different pathogens.</title>
        <authorList>
            <person name="Skarin H."/>
            <person name="Segerman B."/>
        </authorList>
    </citation>
    <scope>NUCLEOTIDE SEQUENCE [LARGE SCALE GENOMIC DNA]</scope>
    <source>
        <strain evidence="3 4">4570</strain>
    </source>
</reference>
<evidence type="ECO:0000313" key="4">
    <source>
        <dbReference type="Proteomes" id="UP000030016"/>
    </source>
</evidence>
<dbReference type="Pfam" id="PF07486">
    <property type="entry name" value="Hydrolase_2"/>
    <property type="match status" value="1"/>
</dbReference>
<gene>
    <name evidence="3" type="ORF">Z969_03965</name>
</gene>
<evidence type="ECO:0000259" key="2">
    <source>
        <dbReference type="Pfam" id="PF07486"/>
    </source>
</evidence>
<organism evidence="3 4">
    <name type="scientific">Clostridium novyi A str. 4570</name>
    <dbReference type="NCBI Taxonomy" id="1444290"/>
    <lineage>
        <taxon>Bacteria</taxon>
        <taxon>Bacillati</taxon>
        <taxon>Bacillota</taxon>
        <taxon>Clostridia</taxon>
        <taxon>Eubacteriales</taxon>
        <taxon>Clostridiaceae</taxon>
        <taxon>Clostridium</taxon>
    </lineage>
</organism>
<feature type="signal peptide" evidence="1">
    <location>
        <begin position="1"/>
        <end position="22"/>
    </location>
</feature>
<evidence type="ECO:0000313" key="3">
    <source>
        <dbReference type="EMBL" id="KGN02654.1"/>
    </source>
</evidence>
<dbReference type="Gene3D" id="6.20.240.60">
    <property type="match status" value="1"/>
</dbReference>
<dbReference type="Proteomes" id="UP000030016">
    <property type="component" value="Unassembled WGS sequence"/>
</dbReference>
<protein>
    <submittedName>
        <fullName evidence="3">Hydrolase</fullName>
    </submittedName>
</protein>
<dbReference type="GO" id="GO:0016787">
    <property type="term" value="F:hydrolase activity"/>
    <property type="evidence" value="ECO:0007669"/>
    <property type="project" value="UniProtKB-KW"/>
</dbReference>
<dbReference type="InterPro" id="IPR042047">
    <property type="entry name" value="SleB_dom1"/>
</dbReference>
<dbReference type="RefSeq" id="WP_039249251.1">
    <property type="nucleotide sequence ID" value="NZ_JDRX01000006.1"/>
</dbReference>
<sequence length="176" mass="19906">MKKIFVSMITLIALLISPFYCANAKVIQDSESQTLYKEQSEVVTVFNNQGRHFYITKDDINLMAQIVYAESCAEPYEGKVAVASVILNRLKDSHFPNNIEGVIKQKCAFSCVRNGQINVVPNESCFNAVMDALRGKDPTNNAVFFYNPKIATSTWMKNINKKNVKRIGNHVFFIVQ</sequence>
<name>A0AA89CNW7_CLONO</name>
<dbReference type="InterPro" id="IPR011105">
    <property type="entry name" value="Cell_wall_hydrolase_SleB"/>
</dbReference>
<dbReference type="AlphaFoldDB" id="A0AA89CNW7"/>
<keyword evidence="3" id="KW-0378">Hydrolase</keyword>
<dbReference type="Gene3D" id="1.10.10.2520">
    <property type="entry name" value="Cell wall hydrolase SleB, domain 1"/>
    <property type="match status" value="1"/>
</dbReference>
<comment type="caution">
    <text evidence="3">The sequence shown here is derived from an EMBL/GenBank/DDBJ whole genome shotgun (WGS) entry which is preliminary data.</text>
</comment>
<evidence type="ECO:0000256" key="1">
    <source>
        <dbReference type="SAM" id="SignalP"/>
    </source>
</evidence>
<feature type="chain" id="PRO_5041675836" evidence="1">
    <location>
        <begin position="23"/>
        <end position="176"/>
    </location>
</feature>
<dbReference type="EMBL" id="JDRX01000006">
    <property type="protein sequence ID" value="KGN02654.1"/>
    <property type="molecule type" value="Genomic_DNA"/>
</dbReference>
<keyword evidence="1" id="KW-0732">Signal</keyword>
<accession>A0AA89CNW7</accession>
<proteinExistence type="predicted"/>
<feature type="domain" description="Cell wall hydrolase SleB" evidence="2">
    <location>
        <begin position="74"/>
        <end position="173"/>
    </location>
</feature>